<keyword evidence="8 9" id="KW-0624">Polysaccharide degradation</keyword>
<dbReference type="Gene3D" id="3.20.20.80">
    <property type="entry name" value="Glycosidases"/>
    <property type="match status" value="1"/>
</dbReference>
<feature type="domain" description="GH10" evidence="11">
    <location>
        <begin position="32"/>
        <end position="337"/>
    </location>
</feature>
<dbReference type="PROSITE" id="PS51760">
    <property type="entry name" value="GH10_2"/>
    <property type="match status" value="1"/>
</dbReference>
<accession>A0A177D130</accession>
<comment type="catalytic activity">
    <reaction evidence="1 9">
        <text>Endohydrolysis of (1-&gt;4)-beta-D-xylosidic linkages in xylans.</text>
        <dbReference type="EC" id="3.2.1.8"/>
    </reaction>
</comment>
<evidence type="ECO:0000259" key="11">
    <source>
        <dbReference type="PROSITE" id="PS51760"/>
    </source>
</evidence>
<comment type="similarity">
    <text evidence="2 9">Belongs to the glycosyl hydrolase 10 (cellulase F) family.</text>
</comment>
<evidence type="ECO:0000313" key="13">
    <source>
        <dbReference type="EMBL" id="RYN64462.1"/>
    </source>
</evidence>
<dbReference type="PRINTS" id="PR00134">
    <property type="entry name" value="GLHYDRLASE10"/>
</dbReference>
<dbReference type="InterPro" id="IPR001000">
    <property type="entry name" value="GH10_dom"/>
</dbReference>
<reference evidence="13" key="3">
    <citation type="journal article" date="2019" name="J. ISSAAS">
        <title>Genomics, evolutionary history and diagnostics of the Alternaria alternata species group including apple and Asian pear pathotypes.</title>
        <authorList>
            <person name="Armitage A.D."/>
            <person name="Cockerton H.M."/>
            <person name="Sreenivasaprasad S."/>
            <person name="Woodhall J."/>
            <person name="Lane C."/>
            <person name="Harrison R.J."/>
            <person name="Clarkson J.P."/>
        </authorList>
    </citation>
    <scope>NUCLEOTIDE SEQUENCE</scope>
    <source>
        <strain evidence="13">FERA 1177</strain>
    </source>
</reference>
<dbReference type="InterPro" id="IPR017853">
    <property type="entry name" value="GH"/>
</dbReference>
<dbReference type="SUPFAM" id="SSF51445">
    <property type="entry name" value="(Trans)glycosidases"/>
    <property type="match status" value="1"/>
</dbReference>
<evidence type="ECO:0000256" key="9">
    <source>
        <dbReference type="RuleBase" id="RU361174"/>
    </source>
</evidence>
<evidence type="ECO:0000256" key="8">
    <source>
        <dbReference type="ARBA" id="ARBA00023326"/>
    </source>
</evidence>
<dbReference type="VEuPathDB" id="FungiDB:CC77DRAFT_1026728"/>
<evidence type="ECO:0000256" key="3">
    <source>
        <dbReference type="ARBA" id="ARBA00022651"/>
    </source>
</evidence>
<dbReference type="AlphaFoldDB" id="A0A177D130"/>
<reference evidence="12 14" key="1">
    <citation type="submission" date="2016-05" db="EMBL/GenBank/DDBJ databases">
        <title>Comparative analysis of secretome profiles of manganese(II)-oxidizing ascomycete fungi.</title>
        <authorList>
            <consortium name="DOE Joint Genome Institute"/>
            <person name="Zeiner C.A."/>
            <person name="Purvine S.O."/>
            <person name="Zink E.M."/>
            <person name="Wu S."/>
            <person name="Pasa-Tolic L."/>
            <person name="Chaput D.L."/>
            <person name="Haridas S."/>
            <person name="Grigoriev I.V."/>
            <person name="Santelli C.M."/>
            <person name="Hansel C.M."/>
        </authorList>
    </citation>
    <scope>NUCLEOTIDE SEQUENCE [LARGE SCALE GENOMIC DNA]</scope>
    <source>
        <strain evidence="12 14">SRC1lrK2f</strain>
    </source>
</reference>
<dbReference type="GO" id="GO:0045493">
    <property type="term" value="P:xylan catabolic process"/>
    <property type="evidence" value="ECO:0007669"/>
    <property type="project" value="UniProtKB-KW"/>
</dbReference>
<reference evidence="15" key="2">
    <citation type="journal article" date="2019" name="bioRxiv">
        <title>Genomics, evolutionary history and diagnostics of the Alternaria alternata species group including apple and Asian pear pathotypes.</title>
        <authorList>
            <person name="Armitage A.D."/>
            <person name="Cockerton H.M."/>
            <person name="Sreenivasaprasad S."/>
            <person name="Woodhall J.W."/>
            <person name="Lane C.R."/>
            <person name="Harrison R.J."/>
            <person name="Clarkson J.P."/>
        </authorList>
    </citation>
    <scope>NUCLEOTIDE SEQUENCE [LARGE SCALE GENOMIC DNA]</scope>
    <source>
        <strain evidence="15">FERA 1177</strain>
    </source>
</reference>
<keyword evidence="7 9" id="KW-0326">Glycosidase</keyword>
<evidence type="ECO:0000256" key="1">
    <source>
        <dbReference type="ARBA" id="ARBA00000681"/>
    </source>
</evidence>
<keyword evidence="5 9" id="KW-0378">Hydrolase</keyword>
<sequence length="345" mass="38098">MAFGTNFKVLGTMTTTLLLLTAVKASIAIPSTGTTSLREEAYKKNITIGSGAINPTYLEDPIFAAILAEQFNSLHPENEMKWSFINPSPGHYNWDPIDRLVDFANEHDMLVKGHGLISSCCNPDFVVNITNPKALRAAMTTHFEAIMHRYEGQIDRWDVVTEALKTMGGGLNENDFSRKLGPGYINEAFRIARAASPGAKLYINENQVEVLPGKRQELQDLVSGLVADGVPIDGVALQMHITEVAPVPGVITDMVRFYKALGLQVEIAEMDVHTLNKTLETQIYGAVIKEALEAGITDINFWGFTDKHAYTWVPGAKPLMFDENYKPKGAFYATHSALEEFVDEC</sequence>
<proteinExistence type="inferred from homology"/>
<dbReference type="SMART" id="SM00633">
    <property type="entry name" value="Glyco_10"/>
    <property type="match status" value="1"/>
</dbReference>
<dbReference type="EMBL" id="PDXD01000072">
    <property type="protein sequence ID" value="RYN64462.1"/>
    <property type="molecule type" value="Genomic_DNA"/>
</dbReference>
<evidence type="ECO:0000256" key="2">
    <source>
        <dbReference type="ARBA" id="ARBA00007495"/>
    </source>
</evidence>
<protein>
    <recommendedName>
        <fullName evidence="9">Beta-xylanase</fullName>
        <ecNumber evidence="9">3.2.1.8</ecNumber>
    </recommendedName>
</protein>
<keyword evidence="14" id="KW-1185">Reference proteome</keyword>
<dbReference type="STRING" id="5599.A0A177D130"/>
<organism evidence="12 14">
    <name type="scientific">Alternaria alternata</name>
    <name type="common">Alternaria rot fungus</name>
    <name type="synonym">Torula alternata</name>
    <dbReference type="NCBI Taxonomy" id="5599"/>
    <lineage>
        <taxon>Eukaryota</taxon>
        <taxon>Fungi</taxon>
        <taxon>Dikarya</taxon>
        <taxon>Ascomycota</taxon>
        <taxon>Pezizomycotina</taxon>
        <taxon>Dothideomycetes</taxon>
        <taxon>Pleosporomycetidae</taxon>
        <taxon>Pleosporales</taxon>
        <taxon>Pleosporineae</taxon>
        <taxon>Pleosporaceae</taxon>
        <taxon>Alternaria</taxon>
        <taxon>Alternaria sect. Alternaria</taxon>
        <taxon>Alternaria alternata complex</taxon>
    </lineage>
</organism>
<evidence type="ECO:0000313" key="14">
    <source>
        <dbReference type="Proteomes" id="UP000077248"/>
    </source>
</evidence>
<dbReference type="PANTHER" id="PTHR31490:SF88">
    <property type="entry name" value="BETA-XYLANASE"/>
    <property type="match status" value="1"/>
</dbReference>
<dbReference type="Proteomes" id="UP000291422">
    <property type="component" value="Unassembled WGS sequence"/>
</dbReference>
<evidence type="ECO:0000313" key="15">
    <source>
        <dbReference type="Proteomes" id="UP000291422"/>
    </source>
</evidence>
<dbReference type="EC" id="3.2.1.8" evidence="9"/>
<dbReference type="EMBL" id="KV441513">
    <property type="protein sequence ID" value="OAG13373.1"/>
    <property type="molecule type" value="Genomic_DNA"/>
</dbReference>
<dbReference type="Pfam" id="PF00331">
    <property type="entry name" value="Glyco_hydro_10"/>
    <property type="match status" value="1"/>
</dbReference>
<name>A0A177D130_ALTAL</name>
<dbReference type="PANTHER" id="PTHR31490">
    <property type="entry name" value="GLYCOSYL HYDROLASE"/>
    <property type="match status" value="1"/>
</dbReference>
<dbReference type="Proteomes" id="UP000077248">
    <property type="component" value="Unassembled WGS sequence"/>
</dbReference>
<evidence type="ECO:0000256" key="6">
    <source>
        <dbReference type="ARBA" id="ARBA00023277"/>
    </source>
</evidence>
<evidence type="ECO:0000256" key="7">
    <source>
        <dbReference type="ARBA" id="ARBA00023295"/>
    </source>
</evidence>
<dbReference type="RefSeq" id="XP_018378794.1">
    <property type="nucleotide sequence ID" value="XM_018526316.1"/>
</dbReference>
<gene>
    <name evidence="13" type="ORF">AA0117_g12445</name>
    <name evidence="12" type="ORF">CC77DRAFT_1026728</name>
</gene>
<feature type="signal peptide" evidence="10">
    <location>
        <begin position="1"/>
        <end position="25"/>
    </location>
</feature>
<dbReference type="KEGG" id="aalt:CC77DRAFT_1026728"/>
<feature type="chain" id="PRO_5040569607" description="Beta-xylanase" evidence="10">
    <location>
        <begin position="26"/>
        <end position="345"/>
    </location>
</feature>
<dbReference type="InterPro" id="IPR044846">
    <property type="entry name" value="GH10"/>
</dbReference>
<dbReference type="OMA" id="DRWDVVT"/>
<evidence type="ECO:0000256" key="4">
    <source>
        <dbReference type="ARBA" id="ARBA00022729"/>
    </source>
</evidence>
<evidence type="ECO:0000256" key="5">
    <source>
        <dbReference type="ARBA" id="ARBA00022801"/>
    </source>
</evidence>
<evidence type="ECO:0000256" key="10">
    <source>
        <dbReference type="SAM" id="SignalP"/>
    </source>
</evidence>
<keyword evidence="4 10" id="KW-0732">Signal</keyword>
<evidence type="ECO:0000313" key="12">
    <source>
        <dbReference type="EMBL" id="OAG13373.1"/>
    </source>
</evidence>
<keyword evidence="3" id="KW-0858">Xylan degradation</keyword>
<dbReference type="GO" id="GO:0031176">
    <property type="term" value="F:endo-1,4-beta-xylanase activity"/>
    <property type="evidence" value="ECO:0007669"/>
    <property type="project" value="UniProtKB-EC"/>
</dbReference>
<dbReference type="GeneID" id="29111910"/>
<keyword evidence="6 9" id="KW-0119">Carbohydrate metabolism</keyword>